<evidence type="ECO:0000313" key="2">
    <source>
        <dbReference type="EMBL" id="KAK3752892.1"/>
    </source>
</evidence>
<sequence>MESTGERKYWHNGSENGGGDIVGIDTLDRKILCSRRSCPQQTTSSTCRLVVAAREQQPPQTPSVDCIRTNYSPTRQVWGLKQQKHVTVYLSSARTCHLTFLPNSTCLYLPFKSSCI</sequence>
<keyword evidence="3" id="KW-1185">Reference proteome</keyword>
<evidence type="ECO:0000313" key="3">
    <source>
        <dbReference type="Proteomes" id="UP001283361"/>
    </source>
</evidence>
<dbReference type="Proteomes" id="UP001283361">
    <property type="component" value="Unassembled WGS sequence"/>
</dbReference>
<feature type="region of interest" description="Disordered" evidence="1">
    <location>
        <begin position="1"/>
        <end position="21"/>
    </location>
</feature>
<comment type="caution">
    <text evidence="2">The sequence shown here is derived from an EMBL/GenBank/DDBJ whole genome shotgun (WGS) entry which is preliminary data.</text>
</comment>
<name>A0AAE1D1X9_9GAST</name>
<dbReference type="AlphaFoldDB" id="A0AAE1D1X9"/>
<dbReference type="EMBL" id="JAWDGP010005734">
    <property type="protein sequence ID" value="KAK3752892.1"/>
    <property type="molecule type" value="Genomic_DNA"/>
</dbReference>
<evidence type="ECO:0000256" key="1">
    <source>
        <dbReference type="SAM" id="MobiDB-lite"/>
    </source>
</evidence>
<organism evidence="2 3">
    <name type="scientific">Elysia crispata</name>
    <name type="common">lettuce slug</name>
    <dbReference type="NCBI Taxonomy" id="231223"/>
    <lineage>
        <taxon>Eukaryota</taxon>
        <taxon>Metazoa</taxon>
        <taxon>Spiralia</taxon>
        <taxon>Lophotrochozoa</taxon>
        <taxon>Mollusca</taxon>
        <taxon>Gastropoda</taxon>
        <taxon>Heterobranchia</taxon>
        <taxon>Euthyneura</taxon>
        <taxon>Panpulmonata</taxon>
        <taxon>Sacoglossa</taxon>
        <taxon>Placobranchoidea</taxon>
        <taxon>Plakobranchidae</taxon>
        <taxon>Elysia</taxon>
    </lineage>
</organism>
<accession>A0AAE1D1X9</accession>
<gene>
    <name evidence="2" type="ORF">RRG08_009114</name>
</gene>
<reference evidence="2" key="1">
    <citation type="journal article" date="2023" name="G3 (Bethesda)">
        <title>A reference genome for the long-term kleptoplast-retaining sea slug Elysia crispata morphotype clarki.</title>
        <authorList>
            <person name="Eastman K.E."/>
            <person name="Pendleton A.L."/>
            <person name="Shaikh M.A."/>
            <person name="Suttiyut T."/>
            <person name="Ogas R."/>
            <person name="Tomko P."/>
            <person name="Gavelis G."/>
            <person name="Widhalm J.R."/>
            <person name="Wisecaver J.H."/>
        </authorList>
    </citation>
    <scope>NUCLEOTIDE SEQUENCE</scope>
    <source>
        <strain evidence="2">ECLA1</strain>
    </source>
</reference>
<protein>
    <submittedName>
        <fullName evidence="2">Uncharacterized protein</fullName>
    </submittedName>
</protein>
<proteinExistence type="predicted"/>